<dbReference type="KEGG" id="pms:KNP414_06298"/>
<reference evidence="8" key="1">
    <citation type="submission" date="2011-06" db="EMBL/GenBank/DDBJ databases">
        <title>Complete genome sequence of Paenibacillus mucilaginosus KNP414.</title>
        <authorList>
            <person name="Wang J."/>
            <person name="Hu S."/>
            <person name="Hu X."/>
            <person name="Zhang B."/>
            <person name="Dong D."/>
            <person name="Zhang S."/>
            <person name="Zhao K."/>
            <person name="Wu D."/>
        </authorList>
    </citation>
    <scope>NUCLEOTIDE SEQUENCE [LARGE SCALE GENOMIC DNA]</scope>
    <source>
        <strain evidence="8">KNP414</strain>
    </source>
</reference>
<dbReference type="Proteomes" id="UP000006620">
    <property type="component" value="Chromosome"/>
</dbReference>
<dbReference type="SUPFAM" id="SSF53850">
    <property type="entry name" value="Periplasmic binding protein-like II"/>
    <property type="match status" value="1"/>
</dbReference>
<accession>F8FKD8</accession>
<dbReference type="EMBL" id="CP002869">
    <property type="protein sequence ID" value="AEI44819.1"/>
    <property type="molecule type" value="Genomic_DNA"/>
</dbReference>
<reference evidence="7 8" key="2">
    <citation type="journal article" date="2013" name="Genome Announc.">
        <title>Genome Sequence of Growth-Improving Paenibacillus mucilaginosus Strain KNP414.</title>
        <authorList>
            <person name="Lu J.J."/>
            <person name="Wang J.F."/>
            <person name="Hu X.F."/>
        </authorList>
    </citation>
    <scope>NUCLEOTIDE SEQUENCE [LARGE SCALE GENOMIC DNA]</scope>
    <source>
        <strain evidence="7 8">KNP414</strain>
    </source>
</reference>
<keyword evidence="2 6" id="KW-0732">Signal</keyword>
<keyword evidence="1" id="KW-1003">Cell membrane</keyword>
<dbReference type="PROSITE" id="PS51257">
    <property type="entry name" value="PROKAR_LIPOPROTEIN"/>
    <property type="match status" value="1"/>
</dbReference>
<evidence type="ECO:0000256" key="5">
    <source>
        <dbReference type="ARBA" id="ARBA00023288"/>
    </source>
</evidence>
<feature type="signal peptide" evidence="6">
    <location>
        <begin position="1"/>
        <end position="22"/>
    </location>
</feature>
<dbReference type="InterPro" id="IPR006059">
    <property type="entry name" value="SBP"/>
</dbReference>
<evidence type="ECO:0000313" key="7">
    <source>
        <dbReference type="EMBL" id="AEI44819.1"/>
    </source>
</evidence>
<gene>
    <name evidence="7" type="ordered locus">KNP414_06298</name>
</gene>
<evidence type="ECO:0000256" key="3">
    <source>
        <dbReference type="ARBA" id="ARBA00023136"/>
    </source>
</evidence>
<evidence type="ECO:0000313" key="8">
    <source>
        <dbReference type="Proteomes" id="UP000006620"/>
    </source>
</evidence>
<dbReference type="Gene3D" id="3.40.190.10">
    <property type="entry name" value="Periplasmic binding protein-like II"/>
    <property type="match status" value="2"/>
</dbReference>
<keyword evidence="4" id="KW-0564">Palmitate</keyword>
<sequence length="511" mass="56085">MKRKRQGAALLLSMVLTAGSLAGCSSDQTAAKDSVNGAKGGAGDGPLEITIGTPQVGEAPKADSEIERAIEQYTNSRLEIQWIPTAAFEDKKNVMIASGDMPKAFKLTFNATTLSAIQSGLFWEIGPYLKDYKNLAEPNPMHYDNIKVDGKLYGLPLYRDIGRAGITHRKDWFDALGLKAPVTIDDWYQMMKTVAEKDPDKNGQADTYGMFLDKSYNDPVASSAFLTRLAVAQGAPNKWGLVDGKVIPEFMTAPYQDSLKLLRRLYAEKLINQDFSVVQAADADNKWNAGKVAIRVNTVASAAATSANNLKKAVPDAVVDVVPFAGPGGNRVPAEPGNNGFFVFPKSSVKSEEELKRLLAFFDKLLEPEMSTLLTRGLEGKHFKKTDDGKAEFLDLNLFNLEVKPFRDSLPSFEVTGKGLPLKLDALQEKGWKVISDNLKNVVPNVALTLNSKTYVENGSELDTHIRDAQTKFIMGKLDEAGFQAEIEAWRKMGGDKVIEEFTAEYAKQKK</sequence>
<proteinExistence type="predicted"/>
<dbReference type="InterPro" id="IPR050490">
    <property type="entry name" value="Bact_solute-bd_prot1"/>
</dbReference>
<keyword evidence="3" id="KW-0472">Membrane</keyword>
<dbReference type="PATRIC" id="fig|1036673.3.peg.5858"/>
<dbReference type="RefSeq" id="WP_013919963.1">
    <property type="nucleotide sequence ID" value="NC_015690.1"/>
</dbReference>
<keyword evidence="5" id="KW-0449">Lipoprotein</keyword>
<organism evidence="7 8">
    <name type="scientific">Paenibacillus mucilaginosus (strain KNP414)</name>
    <dbReference type="NCBI Taxonomy" id="1036673"/>
    <lineage>
        <taxon>Bacteria</taxon>
        <taxon>Bacillati</taxon>
        <taxon>Bacillota</taxon>
        <taxon>Bacilli</taxon>
        <taxon>Bacillales</taxon>
        <taxon>Paenibacillaceae</taxon>
        <taxon>Paenibacillus</taxon>
    </lineage>
</organism>
<dbReference type="AlphaFoldDB" id="F8FKD8"/>
<evidence type="ECO:0000256" key="6">
    <source>
        <dbReference type="SAM" id="SignalP"/>
    </source>
</evidence>
<dbReference type="PANTHER" id="PTHR43649:SF33">
    <property type="entry name" value="POLYGALACTURONAN_RHAMNOGALACTURONAN-BINDING PROTEIN YTCQ"/>
    <property type="match status" value="1"/>
</dbReference>
<evidence type="ECO:0000256" key="1">
    <source>
        <dbReference type="ARBA" id="ARBA00022475"/>
    </source>
</evidence>
<dbReference type="PANTHER" id="PTHR43649">
    <property type="entry name" value="ARABINOSE-BINDING PROTEIN-RELATED"/>
    <property type="match status" value="1"/>
</dbReference>
<evidence type="ECO:0000256" key="2">
    <source>
        <dbReference type="ARBA" id="ARBA00022729"/>
    </source>
</evidence>
<dbReference type="Pfam" id="PF01547">
    <property type="entry name" value="SBP_bac_1"/>
    <property type="match status" value="1"/>
</dbReference>
<name>F8FKD8_PAEMK</name>
<protein>
    <submittedName>
        <fullName evidence="7">Extracellular solute-binding protein family 1</fullName>
    </submittedName>
</protein>
<dbReference type="HOGENOM" id="CLU_021021_3_2_9"/>
<evidence type="ECO:0000256" key="4">
    <source>
        <dbReference type="ARBA" id="ARBA00023139"/>
    </source>
</evidence>
<feature type="chain" id="PRO_5039419587" evidence="6">
    <location>
        <begin position="23"/>
        <end position="511"/>
    </location>
</feature>